<proteinExistence type="predicted"/>
<reference evidence="3" key="3">
    <citation type="submission" date="2020-06" db="EMBL/GenBank/DDBJ databases">
        <authorList>
            <person name="Arumugam K."/>
            <person name="Besarab I."/>
            <person name="Haryono M."/>
            <person name="Bagci C."/>
            <person name="Beier S."/>
            <person name="Buchfink B."/>
            <person name="Gorska A."/>
            <person name="Qiu G."/>
            <person name="Huson D.H."/>
            <person name="Williams R.B."/>
        </authorList>
    </citation>
    <scope>NUCLEOTIDE SEQUENCE</scope>
    <source>
        <strain evidence="3">SSA1</strain>
    </source>
</reference>
<dbReference type="RefSeq" id="WP_034951064.1">
    <property type="nucleotide sequence ID" value="NZ_JDST02000070.1"/>
</dbReference>
<sequence length="80" mass="9116">MSDNVDNLDLEHLRALRGGQDRIESELREVAARLTSLEASTAAGRRDSSHNYEEIIRQQSSIDQIKARIDRIERRLEIAG</sequence>
<dbReference type="Proteomes" id="UP000509684">
    <property type="component" value="Chromosome"/>
</dbReference>
<evidence type="ECO:0000256" key="1">
    <source>
        <dbReference type="SAM" id="Coils"/>
    </source>
</evidence>
<evidence type="ECO:0000313" key="5">
    <source>
        <dbReference type="Proteomes" id="UP000509684"/>
    </source>
</evidence>
<accession>A0A080MF85</accession>
<dbReference type="Proteomes" id="UP000021315">
    <property type="component" value="Unassembled WGS sequence"/>
</dbReference>
<dbReference type="EMBL" id="JDST02000070">
    <property type="protein sequence ID" value="KFB75899.1"/>
    <property type="molecule type" value="Genomic_DNA"/>
</dbReference>
<name>A0A080MF85_9PROT</name>
<reference evidence="2 4" key="1">
    <citation type="submission" date="2014-02" db="EMBL/GenBank/DDBJ databases">
        <title>Expanding our view of genomic diversity in Candidatus Accumulibacter clades.</title>
        <authorList>
            <person name="Skennerton C.T."/>
            <person name="Barr J.J."/>
            <person name="Slater F.R."/>
            <person name="Bond P.L."/>
            <person name="Tyson G.W."/>
        </authorList>
    </citation>
    <scope>NUCLEOTIDE SEQUENCE [LARGE SCALE GENOMIC DNA]</scope>
    <source>
        <strain evidence="4">SK-02</strain>
    </source>
</reference>
<keyword evidence="4" id="KW-1185">Reference proteome</keyword>
<evidence type="ECO:0000313" key="4">
    <source>
        <dbReference type="Proteomes" id="UP000021315"/>
    </source>
</evidence>
<evidence type="ECO:0000313" key="2">
    <source>
        <dbReference type="EMBL" id="KFB75899.1"/>
    </source>
</evidence>
<evidence type="ECO:0000313" key="3">
    <source>
        <dbReference type="EMBL" id="QLH51724.1"/>
    </source>
</evidence>
<gene>
    <name evidence="2" type="ORF">AW06_003066</name>
    <name evidence="3" type="ORF">HWD57_19415</name>
</gene>
<dbReference type="AlphaFoldDB" id="A0A080MF85"/>
<dbReference type="KEGG" id="acog:HWD57_19415"/>
<keyword evidence="1" id="KW-0175">Coiled coil</keyword>
<reference evidence="3 5" key="2">
    <citation type="journal article" date="2019" name="Microbiome">
        <title>Annotated bacterial chromosomes from frame-shift-corrected long-read metagenomic data.</title>
        <authorList>
            <person name="Arumugam K."/>
            <person name="Bagci C."/>
            <person name="Bessarab I."/>
            <person name="Beier S."/>
            <person name="Buchfink B."/>
            <person name="Gorska A."/>
            <person name="Qiu G."/>
            <person name="Huson D.H."/>
            <person name="Williams R.B.H."/>
        </authorList>
    </citation>
    <scope>NUCLEOTIDE SEQUENCE [LARGE SCALE GENOMIC DNA]</scope>
    <source>
        <strain evidence="3">SSA1</strain>
    </source>
</reference>
<organism evidence="2 4">
    <name type="scientific">Candidatus Accumulibacter cognatus</name>
    <dbReference type="NCBI Taxonomy" id="2954383"/>
    <lineage>
        <taxon>Bacteria</taxon>
        <taxon>Pseudomonadati</taxon>
        <taxon>Pseudomonadota</taxon>
        <taxon>Betaproteobacteria</taxon>
        <taxon>Candidatus Accumulibacter</taxon>
    </lineage>
</organism>
<dbReference type="EMBL" id="CP058708">
    <property type="protein sequence ID" value="QLH51724.1"/>
    <property type="molecule type" value="Genomic_DNA"/>
</dbReference>
<accession>A0A7D5SH74</accession>
<feature type="coiled-coil region" evidence="1">
    <location>
        <begin position="20"/>
        <end position="75"/>
    </location>
</feature>
<protein>
    <submittedName>
        <fullName evidence="2">Uncharacterized protein</fullName>
    </submittedName>
</protein>